<feature type="compositionally biased region" description="Polar residues" evidence="3">
    <location>
        <begin position="28"/>
        <end position="40"/>
    </location>
</feature>
<evidence type="ECO:0000259" key="6">
    <source>
        <dbReference type="Pfam" id="PF24883"/>
    </source>
</evidence>
<name>A0A7U2MYD7_ASPFN</name>
<dbReference type="Pfam" id="PF12796">
    <property type="entry name" value="Ank_2"/>
    <property type="match status" value="1"/>
</dbReference>
<feature type="non-terminal residue" evidence="7">
    <location>
        <position position="1027"/>
    </location>
</feature>
<evidence type="ECO:0000256" key="1">
    <source>
        <dbReference type="ARBA" id="ARBA00022737"/>
    </source>
</evidence>
<dbReference type="InterPro" id="IPR054471">
    <property type="entry name" value="GPIID_WHD"/>
</dbReference>
<keyword evidence="1" id="KW-0677">Repeat</keyword>
<evidence type="ECO:0000313" key="7">
    <source>
        <dbReference type="EMBL" id="QRD92162.1"/>
    </source>
</evidence>
<dbReference type="PANTHER" id="PTHR46082">
    <property type="entry name" value="ATP/GTP-BINDING PROTEIN-RELATED"/>
    <property type="match status" value="1"/>
</dbReference>
<proteinExistence type="predicted"/>
<evidence type="ECO:0000256" key="3">
    <source>
        <dbReference type="SAM" id="MobiDB-lite"/>
    </source>
</evidence>
<accession>A0A7U2MYD7</accession>
<dbReference type="SUPFAM" id="SSF48403">
    <property type="entry name" value="Ankyrin repeat"/>
    <property type="match status" value="1"/>
</dbReference>
<feature type="signal peptide" evidence="4">
    <location>
        <begin position="1"/>
        <end position="25"/>
    </location>
</feature>
<dbReference type="Gene3D" id="1.25.40.20">
    <property type="entry name" value="Ankyrin repeat-containing domain"/>
    <property type="match status" value="2"/>
</dbReference>
<keyword evidence="4" id="KW-0732">Signal</keyword>
<feature type="repeat" description="ANK" evidence="2">
    <location>
        <begin position="947"/>
        <end position="979"/>
    </location>
</feature>
<dbReference type="VEuPathDB" id="FungiDB:AFLA_012902"/>
<keyword evidence="8" id="KW-1185">Reference proteome</keyword>
<dbReference type="PROSITE" id="PS50297">
    <property type="entry name" value="ANK_REP_REGION"/>
    <property type="match status" value="3"/>
</dbReference>
<feature type="domain" description="Nephrocystin 3-like N-terminal" evidence="6">
    <location>
        <begin position="432"/>
        <end position="597"/>
    </location>
</feature>
<dbReference type="Pfam" id="PF24883">
    <property type="entry name" value="NPHP3_N"/>
    <property type="match status" value="1"/>
</dbReference>
<evidence type="ECO:0000259" key="5">
    <source>
        <dbReference type="Pfam" id="PF22939"/>
    </source>
</evidence>
<dbReference type="SUPFAM" id="SSF53167">
    <property type="entry name" value="Purine and uridine phosphorylases"/>
    <property type="match status" value="1"/>
</dbReference>
<reference evidence="8" key="1">
    <citation type="journal article" date="2021" name="G3 (Bethesda)">
        <title>Chromosome assembled and annotated genome sequence of Aspergillus flavus NRRL 3357.</title>
        <authorList>
            <person name="Skerker J.M."/>
            <person name="Pianalto K.M."/>
            <person name="Mondo S.J."/>
            <person name="Yang K."/>
            <person name="Arkin A.P."/>
            <person name="Keller N.P."/>
            <person name="Grigoriev I.V."/>
            <person name="Louise Glass N.L."/>
        </authorList>
    </citation>
    <scope>NUCLEOTIDE SEQUENCE [LARGE SCALE GENOMIC DNA]</scope>
    <source>
        <strain evidence="8">ATCC 200026 / FGSC A1120 / IAM 13836 / NRRL 3357 / JCM 12722 / SRRC 167</strain>
    </source>
</reference>
<dbReference type="InterPro" id="IPR002110">
    <property type="entry name" value="Ankyrin_rpt"/>
</dbReference>
<dbReference type="Gene3D" id="3.40.50.1580">
    <property type="entry name" value="Nucleoside phosphorylase domain"/>
    <property type="match status" value="1"/>
</dbReference>
<dbReference type="InterPro" id="IPR056884">
    <property type="entry name" value="NPHP3-like_N"/>
</dbReference>
<dbReference type="PROSITE" id="PS50088">
    <property type="entry name" value="ANK_REPEAT"/>
    <property type="match status" value="3"/>
</dbReference>
<dbReference type="Pfam" id="PF22939">
    <property type="entry name" value="WHD_GPIID"/>
    <property type="match status" value="1"/>
</dbReference>
<dbReference type="Proteomes" id="UP000596276">
    <property type="component" value="Chromosome 7"/>
</dbReference>
<dbReference type="VEuPathDB" id="FungiDB:F9C07_2281294"/>
<dbReference type="Gene3D" id="3.40.50.300">
    <property type="entry name" value="P-loop containing nucleotide triphosphate hydrolases"/>
    <property type="match status" value="1"/>
</dbReference>
<evidence type="ECO:0000256" key="2">
    <source>
        <dbReference type="PROSITE-ProRule" id="PRU00023"/>
    </source>
</evidence>
<dbReference type="GO" id="GO:0009116">
    <property type="term" value="P:nucleoside metabolic process"/>
    <property type="evidence" value="ECO:0007669"/>
    <property type="project" value="InterPro"/>
</dbReference>
<dbReference type="AlphaFoldDB" id="A0A7U2MYD7"/>
<evidence type="ECO:0000313" key="8">
    <source>
        <dbReference type="Proteomes" id="UP000596276"/>
    </source>
</evidence>
<evidence type="ECO:0008006" key="9">
    <source>
        <dbReference type="Google" id="ProtNLM"/>
    </source>
</evidence>
<evidence type="ECO:0000256" key="4">
    <source>
        <dbReference type="SAM" id="SignalP"/>
    </source>
</evidence>
<dbReference type="Pfam" id="PF00023">
    <property type="entry name" value="Ank"/>
    <property type="match status" value="1"/>
</dbReference>
<feature type="domain" description="GPI inositol-deacylase winged helix" evidence="5">
    <location>
        <begin position="704"/>
        <end position="782"/>
    </location>
</feature>
<keyword evidence="2" id="KW-0040">ANK repeat</keyword>
<dbReference type="InterPro" id="IPR027417">
    <property type="entry name" value="P-loop_NTPase"/>
</dbReference>
<protein>
    <recommendedName>
        <fullName evidence="9">Nucleoside phosphorylase domain-containing protein</fullName>
    </recommendedName>
</protein>
<feature type="repeat" description="ANK" evidence="2">
    <location>
        <begin position="983"/>
        <end position="1015"/>
    </location>
</feature>
<dbReference type="InterPro" id="IPR053137">
    <property type="entry name" value="NLR-like"/>
</dbReference>
<dbReference type="PANTHER" id="PTHR46082:SF11">
    <property type="entry name" value="AAA+ ATPASE DOMAIN-CONTAINING PROTEIN-RELATED"/>
    <property type="match status" value="1"/>
</dbReference>
<dbReference type="SMART" id="SM00248">
    <property type="entry name" value="ANK"/>
    <property type="match status" value="4"/>
</dbReference>
<gene>
    <name evidence="7" type="ORF">F9C07_2281294</name>
</gene>
<feature type="region of interest" description="Disordered" evidence="3">
    <location>
        <begin position="28"/>
        <end position="54"/>
    </location>
</feature>
<feature type="chain" id="PRO_5031152992" description="Nucleoside phosphorylase domain-containing protein" evidence="4">
    <location>
        <begin position="26"/>
        <end position="1027"/>
    </location>
</feature>
<dbReference type="SUPFAM" id="SSF52540">
    <property type="entry name" value="P-loop containing nucleoside triphosphate hydrolases"/>
    <property type="match status" value="1"/>
</dbReference>
<organism evidence="7 8">
    <name type="scientific">Aspergillus flavus (strain ATCC 200026 / FGSC A1120 / IAM 13836 / NRRL 3357 / JCM 12722 / SRRC 167)</name>
    <dbReference type="NCBI Taxonomy" id="332952"/>
    <lineage>
        <taxon>Eukaryota</taxon>
        <taxon>Fungi</taxon>
        <taxon>Dikarya</taxon>
        <taxon>Ascomycota</taxon>
        <taxon>Pezizomycotina</taxon>
        <taxon>Eurotiomycetes</taxon>
        <taxon>Eurotiomycetidae</taxon>
        <taxon>Eurotiales</taxon>
        <taxon>Aspergillaceae</taxon>
        <taxon>Aspergillus</taxon>
        <taxon>Aspergillus subgen. Circumdati</taxon>
    </lineage>
</organism>
<dbReference type="InterPro" id="IPR035994">
    <property type="entry name" value="Nucleoside_phosphorylase_sf"/>
</dbReference>
<dbReference type="GO" id="GO:0003824">
    <property type="term" value="F:catalytic activity"/>
    <property type="evidence" value="ECO:0007669"/>
    <property type="project" value="InterPro"/>
</dbReference>
<dbReference type="PRINTS" id="PR01415">
    <property type="entry name" value="ANKYRIN"/>
</dbReference>
<dbReference type="InterPro" id="IPR036770">
    <property type="entry name" value="Ankyrin_rpt-contain_sf"/>
</dbReference>
<sequence length="1027" mass="115757">MLQWNPAIQLLESFWALDFVGACSAQRSSQTNKRTSSGTNRPDRIPKPCSSSEMSNPNDYNVGWICAIRSEYVAAQAFLDEEHDGPEYVHTHDSNDYTLGKVGKHNVVIAVLPHGEYGISSATGVAKDMLHSFPNVRIGLMVGIGGGAPSPKHDIRLGDIVVGASGNGKSAVLQYDFGKIIQDQEFQESGFLNQPPTVLRTALNGLMARYELDGHQLEESINGIFEKKPRLRQKYKRPDLSSDRLYRAEVTHPDSEASCAAVCGNEPSNLIPRRERTEDEDNPVIHYGLIASANQLMKDARLRDRFAKEKDVLCFEMEAAGLMNQFPCLVIRGICDYSDTHKNREWQGYAAMAAAAFAKDLLCRIPPNMVEAEKRISEQLHDVLHALSTTGANVAQMKSKLDRDEDIKMLNWLSQIDYALQQKHFIRIRQPGTAQWFLDSSEYQAWLKTDKQILFCPGIPGAGKTIITATIIDDLYTRFRDDTSVAIAYLYCDFRRQHEQKLEDLLANLLKQLTQRLSSIPDDVRALYKQYKDQPKRPSLEEISAVLHSVNALYSKVFIVIDALDECQVTDGCRARLLDEIFNLRARQRAYICSTSRFIREIEKKFKGCVSLEIRARDADVQAYLNSHMTRLPQFVRKDLHLQNDIKATISKAVDGMFLLASLHIDSLAQEPTEGHLERALQKLPKGLDDTYVQAMERIESRGGGSKELAKMVLSWLTHAKRLMSTAELQHAVAVEPGQRELNKKFIPTTEIIGSLCSGLVTIDTQSDVVRLVHYTTQEYFERTQKQWFPDAENDITKICVTYLSFNVFESGFCRTHSELKDRLESNKLFKYAAQNWGHHARVSSIQGDQCILDFLQSEAKVSACAQVMLAPRFYYHRSYVTTQITGLHVTAYFGLEKPVAALLEGQHTLNLWDVSDRTPLHYAAENGHQEVVKLLLSKGADPNSLNSWTPLHCATINRHHEIVKLLLSKGADPNITTSDRDDSRTPLHYATKNGHHEIVKLLLSKGADPNITTSDRDDSQTPLHYA</sequence>
<feature type="repeat" description="ANK" evidence="2">
    <location>
        <begin position="916"/>
        <end position="948"/>
    </location>
</feature>
<dbReference type="EMBL" id="CP044617">
    <property type="protein sequence ID" value="QRD92162.1"/>
    <property type="molecule type" value="Genomic_DNA"/>
</dbReference>